<comment type="similarity">
    <text evidence="2">Belongs to the bacterial solute-binding protein SsuA/TauA family.</text>
</comment>
<evidence type="ECO:0000256" key="2">
    <source>
        <dbReference type="ARBA" id="ARBA00010742"/>
    </source>
</evidence>
<feature type="signal peptide" evidence="4">
    <location>
        <begin position="1"/>
        <end position="20"/>
    </location>
</feature>
<evidence type="ECO:0000256" key="4">
    <source>
        <dbReference type="SAM" id="SignalP"/>
    </source>
</evidence>
<keyword evidence="3 4" id="KW-0732">Signal</keyword>
<dbReference type="SUPFAM" id="SSF53850">
    <property type="entry name" value="Periplasmic binding protein-like II"/>
    <property type="match status" value="1"/>
</dbReference>
<sequence>MPRRLLAGACAALLAVAASACGGSDTETTEDGLTKITVGAIPIVDVAPLHLGIDQGYFETQGLEVEVKNTSGGAQAVPGAVSGEFDFAFGNVTSLLVARDSGLPVQTVANGVSSTGKDGEDFGAIVVPEGSDIKSPKDLAGAKVAVNNLKNIGDTTVRNSVREDGGDPSNIQFTELPFPDMPAALEKEEVDAAWVVEPFLTTALDEGATEIASNFVDAHEQLTVAVYFTTEENAKKDPELVEKFVTAMNHSLSYAESNPEEVRRILGTYTEMDEQLIEDIRLPAFPPDSSIESVQAVGDMMKEDGLIKEDPQVDALFPGRS</sequence>
<evidence type="ECO:0000259" key="5">
    <source>
        <dbReference type="Pfam" id="PF09084"/>
    </source>
</evidence>
<name>A0A7W8QKD8_9ACTN</name>
<dbReference type="PANTHER" id="PTHR30024">
    <property type="entry name" value="ALIPHATIC SULFONATES-BINDING PROTEIN-RELATED"/>
    <property type="match status" value="1"/>
</dbReference>
<dbReference type="GO" id="GO:0042597">
    <property type="term" value="C:periplasmic space"/>
    <property type="evidence" value="ECO:0007669"/>
    <property type="project" value="UniProtKB-SubCell"/>
</dbReference>
<dbReference type="RefSeq" id="WP_184391694.1">
    <property type="nucleotide sequence ID" value="NZ_BAAAJD010000035.1"/>
</dbReference>
<organism evidence="6 7">
    <name type="scientific">Nocardiopsis composta</name>
    <dbReference type="NCBI Taxonomy" id="157465"/>
    <lineage>
        <taxon>Bacteria</taxon>
        <taxon>Bacillati</taxon>
        <taxon>Actinomycetota</taxon>
        <taxon>Actinomycetes</taxon>
        <taxon>Streptosporangiales</taxon>
        <taxon>Nocardiopsidaceae</taxon>
        <taxon>Nocardiopsis</taxon>
    </lineage>
</organism>
<proteinExistence type="inferred from homology"/>
<dbReference type="Proteomes" id="UP000572635">
    <property type="component" value="Unassembled WGS sequence"/>
</dbReference>
<protein>
    <submittedName>
        <fullName evidence="6">NitT/TauT family transport system substrate-binding protein</fullName>
    </submittedName>
</protein>
<comment type="subcellular location">
    <subcellularLocation>
        <location evidence="1">Periplasm</location>
    </subcellularLocation>
</comment>
<evidence type="ECO:0000313" key="6">
    <source>
        <dbReference type="EMBL" id="MBB5432082.1"/>
    </source>
</evidence>
<accession>A0A7W8QKD8</accession>
<evidence type="ECO:0000256" key="1">
    <source>
        <dbReference type="ARBA" id="ARBA00004418"/>
    </source>
</evidence>
<feature type="chain" id="PRO_5031468316" evidence="4">
    <location>
        <begin position="21"/>
        <end position="321"/>
    </location>
</feature>
<evidence type="ECO:0000313" key="7">
    <source>
        <dbReference type="Proteomes" id="UP000572635"/>
    </source>
</evidence>
<dbReference type="PANTHER" id="PTHR30024:SF47">
    <property type="entry name" value="TAURINE-BINDING PERIPLASMIC PROTEIN"/>
    <property type="match status" value="1"/>
</dbReference>
<comment type="caution">
    <text evidence="6">The sequence shown here is derived from an EMBL/GenBank/DDBJ whole genome shotgun (WGS) entry which is preliminary data.</text>
</comment>
<dbReference type="PROSITE" id="PS51257">
    <property type="entry name" value="PROKAR_LIPOPROTEIN"/>
    <property type="match status" value="1"/>
</dbReference>
<dbReference type="AlphaFoldDB" id="A0A7W8QKD8"/>
<dbReference type="Gene3D" id="3.40.190.10">
    <property type="entry name" value="Periplasmic binding protein-like II"/>
    <property type="match status" value="2"/>
</dbReference>
<feature type="domain" description="SsuA/THI5-like" evidence="5">
    <location>
        <begin position="45"/>
        <end position="261"/>
    </location>
</feature>
<dbReference type="Pfam" id="PF09084">
    <property type="entry name" value="NMT1"/>
    <property type="match status" value="1"/>
</dbReference>
<dbReference type="CDD" id="cd13652">
    <property type="entry name" value="PBP2_ThiY_THI5_like_1"/>
    <property type="match status" value="1"/>
</dbReference>
<reference evidence="6 7" key="1">
    <citation type="submission" date="2020-08" db="EMBL/GenBank/DDBJ databases">
        <title>Sequencing the genomes of 1000 actinobacteria strains.</title>
        <authorList>
            <person name="Klenk H.-P."/>
        </authorList>
    </citation>
    <scope>NUCLEOTIDE SEQUENCE [LARGE SCALE GENOMIC DNA]</scope>
    <source>
        <strain evidence="6 7">DSM 44551</strain>
    </source>
</reference>
<gene>
    <name evidence="6" type="ORF">HDA36_002166</name>
</gene>
<dbReference type="InterPro" id="IPR015168">
    <property type="entry name" value="SsuA/THI5"/>
</dbReference>
<evidence type="ECO:0000256" key="3">
    <source>
        <dbReference type="ARBA" id="ARBA00022729"/>
    </source>
</evidence>
<dbReference type="EMBL" id="JACHDB010000001">
    <property type="protein sequence ID" value="MBB5432082.1"/>
    <property type="molecule type" value="Genomic_DNA"/>
</dbReference>
<keyword evidence="7" id="KW-1185">Reference proteome</keyword>